<sequence length="198" mass="22615">MSSDTPSAAELKVAAAKQAAEQAALPYKWTQTIAELDVSVPVPPGTRARDLIVEIKSLSIKVGLKGKEPILEVYLTIFPAFDATDIKAILTYGFKRFWIINNNDQRSVSIQLEKVNKMEWWEHVVTHHPKIDTTKITPENSNLSDLDGETRSMVEKMMYDQRQKEMGKPTSEDQKKADMFKKFQQQHPEMDFSNVKME</sequence>
<dbReference type="EMBL" id="JBBBZM010000022">
    <property type="protein sequence ID" value="KAL0638439.1"/>
    <property type="molecule type" value="Genomic_DNA"/>
</dbReference>
<keyword evidence="5" id="KW-1185">Reference proteome</keyword>
<protein>
    <recommendedName>
        <fullName evidence="3">CS domain-containing protein</fullName>
    </recommendedName>
</protein>
<evidence type="ECO:0000256" key="2">
    <source>
        <dbReference type="ARBA" id="ARBA00022490"/>
    </source>
</evidence>
<comment type="subcellular location">
    <subcellularLocation>
        <location evidence="1">Cytoplasm</location>
    </subcellularLocation>
</comment>
<dbReference type="SUPFAM" id="SSF49764">
    <property type="entry name" value="HSP20-like chaperones"/>
    <property type="match status" value="1"/>
</dbReference>
<organism evidence="4 5">
    <name type="scientific">Discina gigas</name>
    <dbReference type="NCBI Taxonomy" id="1032678"/>
    <lineage>
        <taxon>Eukaryota</taxon>
        <taxon>Fungi</taxon>
        <taxon>Dikarya</taxon>
        <taxon>Ascomycota</taxon>
        <taxon>Pezizomycotina</taxon>
        <taxon>Pezizomycetes</taxon>
        <taxon>Pezizales</taxon>
        <taxon>Discinaceae</taxon>
        <taxon>Discina</taxon>
    </lineage>
</organism>
<evidence type="ECO:0000313" key="4">
    <source>
        <dbReference type="EMBL" id="KAL0638439.1"/>
    </source>
</evidence>
<accession>A0ABR3GR84</accession>
<dbReference type="InterPro" id="IPR037898">
    <property type="entry name" value="NudC_fam"/>
</dbReference>
<keyword evidence="2" id="KW-0963">Cytoplasm</keyword>
<dbReference type="Proteomes" id="UP001447188">
    <property type="component" value="Unassembled WGS sequence"/>
</dbReference>
<dbReference type="PANTHER" id="PTHR12356:SF3">
    <property type="entry name" value="NUCLEAR MIGRATION PROTEIN NUDC"/>
    <property type="match status" value="1"/>
</dbReference>
<evidence type="ECO:0000313" key="5">
    <source>
        <dbReference type="Proteomes" id="UP001447188"/>
    </source>
</evidence>
<dbReference type="Gene3D" id="2.60.40.790">
    <property type="match status" value="1"/>
</dbReference>
<dbReference type="InterPro" id="IPR008978">
    <property type="entry name" value="HSP20-like_chaperone"/>
</dbReference>
<evidence type="ECO:0000256" key="1">
    <source>
        <dbReference type="ARBA" id="ARBA00004496"/>
    </source>
</evidence>
<dbReference type="PANTHER" id="PTHR12356">
    <property type="entry name" value="NUCLEAR MOVEMENT PROTEIN NUDC"/>
    <property type="match status" value="1"/>
</dbReference>
<evidence type="ECO:0000259" key="3">
    <source>
        <dbReference type="PROSITE" id="PS51203"/>
    </source>
</evidence>
<dbReference type="CDD" id="cd06467">
    <property type="entry name" value="p23_NUDC_like"/>
    <property type="match status" value="1"/>
</dbReference>
<feature type="domain" description="CS" evidence="3">
    <location>
        <begin position="22"/>
        <end position="125"/>
    </location>
</feature>
<dbReference type="PROSITE" id="PS51203">
    <property type="entry name" value="CS"/>
    <property type="match status" value="1"/>
</dbReference>
<dbReference type="Pfam" id="PF04969">
    <property type="entry name" value="CS"/>
    <property type="match status" value="1"/>
</dbReference>
<name>A0ABR3GR84_9PEZI</name>
<proteinExistence type="predicted"/>
<comment type="caution">
    <text evidence="4">The sequence shown here is derived from an EMBL/GenBank/DDBJ whole genome shotgun (WGS) entry which is preliminary data.</text>
</comment>
<reference evidence="4 5" key="1">
    <citation type="submission" date="2024-02" db="EMBL/GenBank/DDBJ databases">
        <title>Discinaceae phylogenomics.</title>
        <authorList>
            <person name="Dirks A.C."/>
            <person name="James T.Y."/>
        </authorList>
    </citation>
    <scope>NUCLEOTIDE SEQUENCE [LARGE SCALE GENOMIC DNA]</scope>
    <source>
        <strain evidence="4 5">ACD0624</strain>
    </source>
</reference>
<dbReference type="InterPro" id="IPR007052">
    <property type="entry name" value="CS_dom"/>
</dbReference>
<gene>
    <name evidence="4" type="ORF">Q9L58_002583</name>
</gene>